<evidence type="ECO:0000256" key="1">
    <source>
        <dbReference type="PROSITE-ProRule" id="PRU00339"/>
    </source>
</evidence>
<dbReference type="Proteomes" id="UP001205105">
    <property type="component" value="Unassembled WGS sequence"/>
</dbReference>
<dbReference type="Pfam" id="PF13432">
    <property type="entry name" value="TPR_16"/>
    <property type="match status" value="2"/>
</dbReference>
<name>A0AAD5DG20_9CHLO</name>
<dbReference type="InterPro" id="IPR019734">
    <property type="entry name" value="TPR_rpt"/>
</dbReference>
<protein>
    <submittedName>
        <fullName evidence="2">Uncharacterized protein</fullName>
    </submittedName>
</protein>
<dbReference type="SUPFAM" id="SSF48452">
    <property type="entry name" value="TPR-like"/>
    <property type="match status" value="3"/>
</dbReference>
<reference evidence="2" key="1">
    <citation type="submission" date="2020-11" db="EMBL/GenBank/DDBJ databases">
        <title>Chlorella ohadii genome sequencing and assembly.</title>
        <authorList>
            <person name="Murik O."/>
            <person name="Treves H."/>
            <person name="Kedem I."/>
            <person name="Shotland Y."/>
            <person name="Kaplan A."/>
        </authorList>
    </citation>
    <scope>NUCLEOTIDE SEQUENCE</scope>
    <source>
        <strain evidence="2">1</strain>
    </source>
</reference>
<dbReference type="SMART" id="SM00028">
    <property type="entry name" value="TPR"/>
    <property type="match status" value="5"/>
</dbReference>
<dbReference type="PANTHER" id="PTHR44749">
    <property type="entry name" value="SUPPRESSOR OF RPS4-RLD 1"/>
    <property type="match status" value="1"/>
</dbReference>
<comment type="caution">
    <text evidence="2">The sequence shown here is derived from an EMBL/GenBank/DDBJ whole genome shotgun (WGS) entry which is preliminary data.</text>
</comment>
<dbReference type="EMBL" id="JADXDR010000166">
    <property type="protein sequence ID" value="KAI7837042.1"/>
    <property type="molecule type" value="Genomic_DNA"/>
</dbReference>
<sequence>MGSLQGLLEGQKWAELVKVLDAALPAAGGDRRQLLLNRAFCLQQLGLLRKALKDYEAVLEDEPAHVNALLHKAKVLVALRQGEVRPDANQGVGLAVQMVNTGQCKEAITLLDLLLQHHPGNVGAFAARGTAKALMHRLQEAVEDFSAAIELEPRFHDFHKRRGQALMALGEDEGAARDLRSCIQLAADGHEELGRLFQKQKDYRRAEAEFQAALRLAPGGPTPDLLSALGLCQEGIATYERALQQQPDSKDLWLNLGMALKELCAVERAREALRKAAKLARSGPTAVHAYRLLAQMAQGLGDHLGAVRELNRGISATDKEVQRIEMRFLRGACHHAVGLHRQAVDDYQQTLEAQGTLGADASQELVSFICLAFYQTLSESVYT</sequence>
<dbReference type="PROSITE" id="PS50005">
    <property type="entry name" value="TPR"/>
    <property type="match status" value="2"/>
</dbReference>
<keyword evidence="1" id="KW-0802">TPR repeat</keyword>
<evidence type="ECO:0000313" key="3">
    <source>
        <dbReference type="Proteomes" id="UP001205105"/>
    </source>
</evidence>
<dbReference type="AlphaFoldDB" id="A0AAD5DG20"/>
<dbReference type="InterPro" id="IPR011990">
    <property type="entry name" value="TPR-like_helical_dom_sf"/>
</dbReference>
<keyword evidence="3" id="KW-1185">Reference proteome</keyword>
<evidence type="ECO:0000313" key="2">
    <source>
        <dbReference type="EMBL" id="KAI7837042.1"/>
    </source>
</evidence>
<dbReference type="Gene3D" id="1.25.40.10">
    <property type="entry name" value="Tetratricopeptide repeat domain"/>
    <property type="match status" value="3"/>
</dbReference>
<proteinExistence type="predicted"/>
<dbReference type="Pfam" id="PF13181">
    <property type="entry name" value="TPR_8"/>
    <property type="match status" value="1"/>
</dbReference>
<feature type="repeat" description="TPR" evidence="1">
    <location>
        <begin position="122"/>
        <end position="155"/>
    </location>
</feature>
<dbReference type="GO" id="GO:0045892">
    <property type="term" value="P:negative regulation of DNA-templated transcription"/>
    <property type="evidence" value="ECO:0007669"/>
    <property type="project" value="InterPro"/>
</dbReference>
<feature type="repeat" description="TPR" evidence="1">
    <location>
        <begin position="187"/>
        <end position="220"/>
    </location>
</feature>
<gene>
    <name evidence="2" type="ORF">COHA_009119</name>
</gene>
<dbReference type="PANTHER" id="PTHR44749:SF1">
    <property type="entry name" value="TETRATRICOPEPTIDE-LIKE HELICAL DOMAIN-CONTAINING PROTEIN"/>
    <property type="match status" value="1"/>
</dbReference>
<dbReference type="InterPro" id="IPR044650">
    <property type="entry name" value="SRFR1-like"/>
</dbReference>
<organism evidence="2 3">
    <name type="scientific">Chlorella ohadii</name>
    <dbReference type="NCBI Taxonomy" id="2649997"/>
    <lineage>
        <taxon>Eukaryota</taxon>
        <taxon>Viridiplantae</taxon>
        <taxon>Chlorophyta</taxon>
        <taxon>core chlorophytes</taxon>
        <taxon>Trebouxiophyceae</taxon>
        <taxon>Chlorellales</taxon>
        <taxon>Chlorellaceae</taxon>
        <taxon>Chlorella clade</taxon>
        <taxon>Chlorella</taxon>
    </lineage>
</organism>
<accession>A0AAD5DG20</accession>